<evidence type="ECO:0000313" key="2">
    <source>
        <dbReference type="EMBL" id="TYP80661.1"/>
    </source>
</evidence>
<keyword evidence="3" id="KW-1185">Reference proteome</keyword>
<dbReference type="Proteomes" id="UP000034156">
    <property type="component" value="Chromosome"/>
</dbReference>
<dbReference type="RefSeq" id="WP_046850287.1">
    <property type="nucleotide sequence ID" value="NZ_CP011451.1"/>
</dbReference>
<reference evidence="1 3" key="2">
    <citation type="journal article" date="2016" name="Genome Announc.">
        <title>Genome Sequence of Nitrosomonas communis Strain Nm2, a Mesophilic Ammonia-Oxidizing Bacterium Isolated from Mediterranean Soil.</title>
        <authorList>
            <person name="Kozlowski J.A."/>
            <person name="Kits K.D."/>
            <person name="Stein L.Y."/>
        </authorList>
    </citation>
    <scope>NUCLEOTIDE SEQUENCE [LARGE SCALE GENOMIC DNA]</scope>
    <source>
        <strain evidence="1 3">Nm2</strain>
    </source>
</reference>
<reference evidence="3" key="1">
    <citation type="submission" date="2015-05" db="EMBL/GenBank/DDBJ databases">
        <title>Draft genome of Nitrosomonas communis strain Nm2.</title>
        <authorList>
            <person name="Kozlowski J.A."/>
            <person name="Kits K.D."/>
            <person name="Stein L.Y."/>
        </authorList>
    </citation>
    <scope>NUCLEOTIDE SEQUENCE [LARGE SCALE GENOMIC DNA]</scope>
    <source>
        <strain evidence="3">Nm2</strain>
    </source>
</reference>
<dbReference type="AlphaFoldDB" id="A0A0F7KFH0"/>
<evidence type="ECO:0000313" key="4">
    <source>
        <dbReference type="Proteomes" id="UP000324176"/>
    </source>
</evidence>
<dbReference type="Proteomes" id="UP000324176">
    <property type="component" value="Unassembled WGS sequence"/>
</dbReference>
<protein>
    <submittedName>
        <fullName evidence="1">Uncharacterized protein</fullName>
    </submittedName>
</protein>
<reference evidence="2 4" key="3">
    <citation type="submission" date="2019-07" db="EMBL/GenBank/DDBJ databases">
        <title>Active sludge and wastewater microbial communities from Klosterneuburg, Austria.</title>
        <authorList>
            <person name="Wagner M."/>
        </authorList>
    </citation>
    <scope>NUCLEOTIDE SEQUENCE [LARGE SCALE GENOMIC DNA]</scope>
    <source>
        <strain evidence="2 4">Nm2</strain>
    </source>
</reference>
<dbReference type="KEGG" id="nco:AAW31_11225"/>
<name>A0A0F7KFH0_9PROT</name>
<evidence type="ECO:0000313" key="3">
    <source>
        <dbReference type="Proteomes" id="UP000034156"/>
    </source>
</evidence>
<sequence length="245" mass="28013">MNELTTEELLETLHGAGMRVSHDQLKYWRRNGLLPKPRRRGRGRGLGVEQLWDEACVENVRLILESSGGKRINLITAGHHLFTYNQPLGEPLLSRILLEIPSEMREQAQQRTKNTVADSELVELARFLTPQKVKDAIAHTDENTLIELYQRINQFETPLEGDIALISNCQQVFDVLVKTEFPDLTGRTSLSDDALYRRQRSFLAWAVLIRHYGDSLRRIASSALQRIVLNSMSYNADPPINWPKA</sequence>
<accession>A0A0F7KFH0</accession>
<dbReference type="PATRIC" id="fig|44574.3.peg.2738"/>
<dbReference type="EMBL" id="VNHT01000055">
    <property type="protein sequence ID" value="TYP80661.1"/>
    <property type="molecule type" value="Genomic_DNA"/>
</dbReference>
<proteinExistence type="predicted"/>
<organism evidence="1 3">
    <name type="scientific">Nitrosomonas communis</name>
    <dbReference type="NCBI Taxonomy" id="44574"/>
    <lineage>
        <taxon>Bacteria</taxon>
        <taxon>Pseudomonadati</taxon>
        <taxon>Pseudomonadota</taxon>
        <taxon>Betaproteobacteria</taxon>
        <taxon>Nitrosomonadales</taxon>
        <taxon>Nitrosomonadaceae</taxon>
        <taxon>Nitrosomonas</taxon>
    </lineage>
</organism>
<gene>
    <name evidence="1" type="ORF">AAW31_11225</name>
    <name evidence="2" type="ORF">BCL69_10557</name>
</gene>
<dbReference type="OrthoDB" id="8550249at2"/>
<dbReference type="EMBL" id="CP011451">
    <property type="protein sequence ID" value="AKH38231.1"/>
    <property type="molecule type" value="Genomic_DNA"/>
</dbReference>
<evidence type="ECO:0000313" key="1">
    <source>
        <dbReference type="EMBL" id="AKH38231.1"/>
    </source>
</evidence>